<keyword evidence="1" id="KW-0677">Repeat</keyword>
<dbReference type="AlphaFoldDB" id="A0A6J6EXT0"/>
<protein>
    <submittedName>
        <fullName evidence="3">Unannotated protein</fullName>
    </submittedName>
</protein>
<dbReference type="InterPro" id="IPR002110">
    <property type="entry name" value="Ankyrin_rpt"/>
</dbReference>
<dbReference type="SMART" id="SM00248">
    <property type="entry name" value="ANK"/>
    <property type="match status" value="4"/>
</dbReference>
<sequence>MGAAQSTENGSEPAFDIRDLGQAFADGSNVSTANAISSIITGLVDIVPTEGCTDDQLARLALMRTYLQGMAEPDASDTNSKSLFDLIESESIERIREEFSAIPDVNTPFYDGKTLLIHAVEKKKIEVCRLLIELGADVNKKGRQNNTPLISACYAVDTDICRLILDNGGAASINEYYMDSPAIVVAVDKNQIDIVRLLLERGANIREHGATTLTKTTVLHKAVQNINLDMCALLIENGAKMNELDLNDRTPLYYASQEIGVLETGMLSPWGSPALPGIQITMERKREIRELLVAHGATL</sequence>
<dbReference type="SUPFAM" id="SSF48403">
    <property type="entry name" value="Ankyrin repeat"/>
    <property type="match status" value="1"/>
</dbReference>
<proteinExistence type="predicted"/>
<dbReference type="PANTHER" id="PTHR24173">
    <property type="entry name" value="ANKYRIN REPEAT CONTAINING"/>
    <property type="match status" value="1"/>
</dbReference>
<evidence type="ECO:0000313" key="3">
    <source>
        <dbReference type="EMBL" id="CAB4581412.1"/>
    </source>
</evidence>
<keyword evidence="2" id="KW-0040">ANK repeat</keyword>
<dbReference type="Pfam" id="PF12796">
    <property type="entry name" value="Ank_2"/>
    <property type="match status" value="2"/>
</dbReference>
<dbReference type="Gene3D" id="1.25.40.20">
    <property type="entry name" value="Ankyrin repeat-containing domain"/>
    <property type="match status" value="2"/>
</dbReference>
<name>A0A6J6EXT0_9ZZZZ</name>
<dbReference type="InterPro" id="IPR036770">
    <property type="entry name" value="Ankyrin_rpt-contain_sf"/>
</dbReference>
<dbReference type="PROSITE" id="PS50297">
    <property type="entry name" value="ANK_REP_REGION"/>
    <property type="match status" value="2"/>
</dbReference>
<reference evidence="3" key="1">
    <citation type="submission" date="2020-05" db="EMBL/GenBank/DDBJ databases">
        <authorList>
            <person name="Chiriac C."/>
            <person name="Salcher M."/>
            <person name="Ghai R."/>
            <person name="Kavagutti S V."/>
        </authorList>
    </citation>
    <scope>NUCLEOTIDE SEQUENCE</scope>
</reference>
<evidence type="ECO:0000256" key="1">
    <source>
        <dbReference type="ARBA" id="ARBA00022737"/>
    </source>
</evidence>
<gene>
    <name evidence="3" type="ORF">UFOPK1726_00951</name>
</gene>
<organism evidence="3">
    <name type="scientific">freshwater metagenome</name>
    <dbReference type="NCBI Taxonomy" id="449393"/>
    <lineage>
        <taxon>unclassified sequences</taxon>
        <taxon>metagenomes</taxon>
        <taxon>ecological metagenomes</taxon>
    </lineage>
</organism>
<dbReference type="PANTHER" id="PTHR24173:SF74">
    <property type="entry name" value="ANKYRIN REPEAT DOMAIN-CONTAINING PROTEIN 16"/>
    <property type="match status" value="1"/>
</dbReference>
<dbReference type="EMBL" id="CAEZTT010000119">
    <property type="protein sequence ID" value="CAB4581412.1"/>
    <property type="molecule type" value="Genomic_DNA"/>
</dbReference>
<evidence type="ECO:0000256" key="2">
    <source>
        <dbReference type="ARBA" id="ARBA00023043"/>
    </source>
</evidence>
<accession>A0A6J6EXT0</accession>
<dbReference type="PROSITE" id="PS50088">
    <property type="entry name" value="ANK_REPEAT"/>
    <property type="match status" value="3"/>
</dbReference>